<accession>A0A1F5WS90</accession>
<comment type="catalytic activity">
    <reaction evidence="5">
        <text>Endonucleolytic cleavage of DNA to give specific double-stranded fragments with terminal 5'-phosphates.</text>
        <dbReference type="EC" id="3.1.21.4"/>
    </reaction>
</comment>
<proteinExistence type="predicted"/>
<dbReference type="Pfam" id="PF09520">
    <property type="entry name" value="RE_TdeIII"/>
    <property type="match status" value="1"/>
</dbReference>
<dbReference type="GO" id="GO:0009307">
    <property type="term" value="P:DNA restriction-modification system"/>
    <property type="evidence" value="ECO:0007669"/>
    <property type="project" value="InterPro"/>
</dbReference>
<keyword evidence="4" id="KW-0378">Hydrolase</keyword>
<keyword evidence="3" id="KW-0255">Endonuclease</keyword>
<evidence type="ECO:0000256" key="2">
    <source>
        <dbReference type="ARBA" id="ARBA00022747"/>
    </source>
</evidence>
<evidence type="ECO:0000256" key="5">
    <source>
        <dbReference type="ARBA" id="ARBA00093760"/>
    </source>
</evidence>
<evidence type="ECO:0000256" key="1">
    <source>
        <dbReference type="ARBA" id="ARBA00022722"/>
    </source>
</evidence>
<dbReference type="GO" id="GO:0003677">
    <property type="term" value="F:DNA binding"/>
    <property type="evidence" value="ECO:0007669"/>
    <property type="project" value="InterPro"/>
</dbReference>
<dbReference type="GO" id="GO:0009036">
    <property type="term" value="F:type II site-specific deoxyribonuclease activity"/>
    <property type="evidence" value="ECO:0007669"/>
    <property type="project" value="InterPro"/>
</dbReference>
<evidence type="ECO:0000313" key="7">
    <source>
        <dbReference type="EMBL" id="OGF78504.1"/>
    </source>
</evidence>
<evidence type="ECO:0000313" key="8">
    <source>
        <dbReference type="Proteomes" id="UP000178425"/>
    </source>
</evidence>
<dbReference type="EC" id="3.1.21.4" evidence="6"/>
<dbReference type="Proteomes" id="UP000178425">
    <property type="component" value="Unassembled WGS sequence"/>
</dbReference>
<evidence type="ECO:0000256" key="6">
    <source>
        <dbReference type="ARBA" id="ARBA00093790"/>
    </source>
</evidence>
<gene>
    <name evidence="7" type="ORF">A2W54_00635</name>
</gene>
<organism evidence="7 8">
    <name type="scientific">Candidatus Giovannonibacteria bacterium RIFCSPHIGHO2_02_43_13</name>
    <dbReference type="NCBI Taxonomy" id="1798330"/>
    <lineage>
        <taxon>Bacteria</taxon>
        <taxon>Candidatus Giovannoniibacteriota</taxon>
    </lineage>
</organism>
<comment type="caution">
    <text evidence="7">The sequence shown here is derived from an EMBL/GenBank/DDBJ whole genome shotgun (WGS) entry which is preliminary data.</text>
</comment>
<keyword evidence="2" id="KW-0680">Restriction system</keyword>
<dbReference type="InterPro" id="IPR019045">
    <property type="entry name" value="Restrct_endonuc_II_HinfI"/>
</dbReference>
<protein>
    <recommendedName>
        <fullName evidence="6">type II site-specific deoxyribonuclease</fullName>
        <ecNumber evidence="6">3.1.21.4</ecNumber>
    </recommendedName>
</protein>
<sequence length="259" mass="30365">MSFKGSTKNKIKNLLLSAVRDKLANYKPETSHMPFHYRLLGKDRFAIFSFIHSMNTTFGMSVWEQVAAILSQASGDKAQHQYDLEGTIDTKTEKLIRNTHYNLRKGIGVVNMEKEAEFIKNQIKIERAGHDPDSRVDLFISSKKEENYFDIISAKPNIKEFATLKLKLLRWIGLRYSQGNKQIKVYTRLAIPYNPYHPEPYDRWTLRGLYDLKNGEILVGEEFWNFVAKDNIYQELLDIFEEAGKELRKEIDRRFSLFK</sequence>
<evidence type="ECO:0000256" key="4">
    <source>
        <dbReference type="ARBA" id="ARBA00022801"/>
    </source>
</evidence>
<keyword evidence="1" id="KW-0540">Nuclease</keyword>
<dbReference type="AlphaFoldDB" id="A0A1F5WS90"/>
<reference evidence="7 8" key="1">
    <citation type="journal article" date="2016" name="Nat. Commun.">
        <title>Thousands of microbial genomes shed light on interconnected biogeochemical processes in an aquifer system.</title>
        <authorList>
            <person name="Anantharaman K."/>
            <person name="Brown C.T."/>
            <person name="Hug L.A."/>
            <person name="Sharon I."/>
            <person name="Castelle C.J."/>
            <person name="Probst A.J."/>
            <person name="Thomas B.C."/>
            <person name="Singh A."/>
            <person name="Wilkins M.J."/>
            <person name="Karaoz U."/>
            <person name="Brodie E.L."/>
            <person name="Williams K.H."/>
            <person name="Hubbard S.S."/>
            <person name="Banfield J.F."/>
        </authorList>
    </citation>
    <scope>NUCLEOTIDE SEQUENCE [LARGE SCALE GENOMIC DNA]</scope>
</reference>
<dbReference type="EMBL" id="MFHI01000026">
    <property type="protein sequence ID" value="OGF78504.1"/>
    <property type="molecule type" value="Genomic_DNA"/>
</dbReference>
<name>A0A1F5WS90_9BACT</name>
<evidence type="ECO:0000256" key="3">
    <source>
        <dbReference type="ARBA" id="ARBA00022759"/>
    </source>
</evidence>